<keyword evidence="20" id="KW-1208">Phospholipid metabolism</keyword>
<comment type="domain">
    <text evidence="46">The N-terminal C2 domain associates with lipid membranes upon calcium binding.</text>
</comment>
<evidence type="ECO:0000256" key="30">
    <source>
        <dbReference type="ARBA" id="ARBA00047381"/>
    </source>
</evidence>
<keyword evidence="17 45" id="KW-0443">Lipid metabolism</keyword>
<keyword evidence="15 46" id="KW-0106">Calcium</keyword>
<evidence type="ECO:0000256" key="31">
    <source>
        <dbReference type="ARBA" id="ARBA00047406"/>
    </source>
</evidence>
<evidence type="ECO:0000256" key="11">
    <source>
        <dbReference type="ARBA" id="ARBA00022723"/>
    </source>
</evidence>
<comment type="pathway">
    <text evidence="3">Lipid metabolism; prostaglandin biosynthesis.</text>
</comment>
<dbReference type="GO" id="GO:0019370">
    <property type="term" value="P:leukotriene biosynthetic process"/>
    <property type="evidence" value="ECO:0007669"/>
    <property type="project" value="UniProtKB-KW"/>
</dbReference>
<dbReference type="FunFam" id="2.60.40.150:FF:000030">
    <property type="entry name" value="Phospholipase A2"/>
    <property type="match status" value="1"/>
</dbReference>
<dbReference type="CDD" id="cd04036">
    <property type="entry name" value="C2_cPLA2"/>
    <property type="match status" value="1"/>
</dbReference>
<dbReference type="GO" id="GO:0004622">
    <property type="term" value="F:phosphatidylcholine lysophospholipase activity"/>
    <property type="evidence" value="ECO:0007669"/>
    <property type="project" value="UniProtKB-EC"/>
</dbReference>
<protein>
    <recommendedName>
        <fullName evidence="5 46">Phospholipase A2</fullName>
        <ecNumber evidence="5 46">3.1.1.4</ecNumber>
    </recommendedName>
</protein>
<organism evidence="50 51">
    <name type="scientific">Sus scrofa</name>
    <name type="common">Pig</name>
    <dbReference type="NCBI Taxonomy" id="9823"/>
    <lineage>
        <taxon>Eukaryota</taxon>
        <taxon>Metazoa</taxon>
        <taxon>Chordata</taxon>
        <taxon>Craniata</taxon>
        <taxon>Vertebrata</taxon>
        <taxon>Euteleostomi</taxon>
        <taxon>Mammalia</taxon>
        <taxon>Eutheria</taxon>
        <taxon>Laurasiatheria</taxon>
        <taxon>Artiodactyla</taxon>
        <taxon>Suina</taxon>
        <taxon>Suidae</taxon>
        <taxon>Sus</taxon>
    </lineage>
</organism>
<dbReference type="AlphaFoldDB" id="A0A8D0PWC7"/>
<evidence type="ECO:0000256" key="45">
    <source>
        <dbReference type="PROSITE-ProRule" id="PRU00555"/>
    </source>
</evidence>
<evidence type="ECO:0000256" key="25">
    <source>
        <dbReference type="ARBA" id="ARBA00036797"/>
    </source>
</evidence>
<evidence type="ECO:0000256" key="41">
    <source>
        <dbReference type="ARBA" id="ARBA00049162"/>
    </source>
</evidence>
<comment type="pathway">
    <text evidence="23">Phospholipid metabolism.</text>
</comment>
<evidence type="ECO:0000256" key="12">
    <source>
        <dbReference type="ARBA" id="ARBA00022751"/>
    </source>
</evidence>
<feature type="signal peptide" evidence="47">
    <location>
        <begin position="1"/>
        <end position="16"/>
    </location>
</feature>
<comment type="catalytic activity">
    <reaction evidence="42">
        <text>1-octadecanoyl-2-(5Z,8Z,11Z,14Z-eicosatetraenoyl)-sn-glycero-3-phosphocholine + H2O = 1-octadecanoyl-sn-glycero-3-phosphocholine + (5Z,8Z,11Z,14Z)-eicosatetraenoate + H(+)</text>
        <dbReference type="Rhea" id="RHEA:40519"/>
        <dbReference type="ChEBI" id="CHEBI:15377"/>
        <dbReference type="ChEBI" id="CHEBI:15378"/>
        <dbReference type="ChEBI" id="CHEBI:32395"/>
        <dbReference type="ChEBI" id="CHEBI:73858"/>
        <dbReference type="ChEBI" id="CHEBI:74965"/>
    </reaction>
    <physiologicalReaction direction="left-to-right" evidence="42">
        <dbReference type="Rhea" id="RHEA:40520"/>
    </physiologicalReaction>
</comment>
<evidence type="ECO:0000256" key="3">
    <source>
        <dbReference type="ARBA" id="ARBA00004702"/>
    </source>
</evidence>
<dbReference type="InterPro" id="IPR041847">
    <property type="entry name" value="C2_cPLA2"/>
</dbReference>
<dbReference type="Pfam" id="PF01735">
    <property type="entry name" value="PLA2_B"/>
    <property type="match status" value="1"/>
</dbReference>
<evidence type="ECO:0000256" key="26">
    <source>
        <dbReference type="ARBA" id="ARBA00036898"/>
    </source>
</evidence>
<dbReference type="InterPro" id="IPR035892">
    <property type="entry name" value="C2_domain_sf"/>
</dbReference>
<evidence type="ECO:0000256" key="34">
    <source>
        <dbReference type="ARBA" id="ARBA00048330"/>
    </source>
</evidence>
<comment type="subcellular location">
    <subcellularLocation>
        <location evidence="2">Cytoplasm</location>
        <location evidence="2">Cytosol</location>
    </subcellularLocation>
    <subcellularLocation>
        <location evidence="1">Membrane</location>
        <topology evidence="1">Peripheral membrane protein</topology>
    </subcellularLocation>
</comment>
<comment type="catalytic activity">
    <reaction evidence="33">
        <text>2-[(11R)-hydroxy-(5Z,8Z,12E,14Z)-eicosatetraenoyl]-sn-glycero-3-phosphocholine + H2O = (11R)-hydroxy-(5Z,8Z,12E,14Z)-eicosatetraenoate + sn-glycerol 3-phosphocholine + H(+)</text>
        <dbReference type="Rhea" id="RHEA:53688"/>
        <dbReference type="ChEBI" id="CHEBI:15377"/>
        <dbReference type="ChEBI" id="CHEBI:15378"/>
        <dbReference type="ChEBI" id="CHEBI:16870"/>
        <dbReference type="ChEBI" id="CHEBI:78836"/>
        <dbReference type="ChEBI" id="CHEBI:137582"/>
    </reaction>
    <physiologicalReaction direction="left-to-right" evidence="33">
        <dbReference type="Rhea" id="RHEA:53689"/>
    </physiologicalReaction>
</comment>
<feature type="domain" description="PLA2c" evidence="49">
    <location>
        <begin position="303"/>
        <end position="770"/>
    </location>
</feature>
<evidence type="ECO:0000256" key="23">
    <source>
        <dbReference type="ARBA" id="ARBA00025707"/>
    </source>
</evidence>
<comment type="catalytic activity">
    <reaction evidence="31">
        <text>1-(5Z,8Z,11Z,14Z-eicosatetraenoyl)-2-hexadecanoyl-sn-glycero-3-phosphocholine + H2O = 1-(5Z,8Z,11Z,14Z-eicosatetraenoyl)-sn-glycero-3-phosphocholine + hexadecanoate + H(+)</text>
        <dbReference type="Rhea" id="RHEA:41071"/>
        <dbReference type="ChEBI" id="CHEBI:7896"/>
        <dbReference type="ChEBI" id="CHEBI:15377"/>
        <dbReference type="ChEBI" id="CHEBI:15378"/>
        <dbReference type="ChEBI" id="CHEBI:74344"/>
        <dbReference type="ChEBI" id="CHEBI:77694"/>
    </reaction>
    <physiologicalReaction direction="left-to-right" evidence="31">
        <dbReference type="Rhea" id="RHEA:41072"/>
    </physiologicalReaction>
</comment>
<dbReference type="Gene3D" id="3.40.1090.10">
    <property type="entry name" value="Cytosolic phospholipase A2 catalytic domain"/>
    <property type="match status" value="2"/>
</dbReference>
<dbReference type="EC" id="3.1.1.4" evidence="5 46"/>
<comment type="catalytic activity">
    <reaction evidence="26">
        <text>1-octadecanoyl-2-(9Z,12Z,15Z-octadecatrienoyl)-sn-glycero-3-phosphocholine + glycerol = 1-(9Z,12Z,15Z-octadecatrienoyl)-glycerol + 1-octadecanoyl-sn-glycero-3-phosphocholine</text>
        <dbReference type="Rhea" id="RHEA:41087"/>
        <dbReference type="ChEBI" id="CHEBI:17754"/>
        <dbReference type="ChEBI" id="CHEBI:73858"/>
        <dbReference type="ChEBI" id="CHEBI:75610"/>
        <dbReference type="ChEBI" id="CHEBI:78022"/>
    </reaction>
    <physiologicalReaction direction="left-to-right" evidence="26">
        <dbReference type="Rhea" id="RHEA:41088"/>
    </physiologicalReaction>
</comment>
<accession>A0A8D0PWC7</accession>
<feature type="domain" description="C2" evidence="48">
    <location>
        <begin position="27"/>
        <end position="145"/>
    </location>
</feature>
<dbReference type="SMART" id="SM00022">
    <property type="entry name" value="PLAc"/>
    <property type="match status" value="1"/>
</dbReference>
<comment type="pathway">
    <text evidence="4">Lipid metabolism; leukotriene B4 biosynthesis.</text>
</comment>
<evidence type="ECO:0000259" key="48">
    <source>
        <dbReference type="PROSITE" id="PS50004"/>
    </source>
</evidence>
<comment type="catalytic activity">
    <reaction evidence="25">
        <text>1-octadecanoyl-2-(9Z,12Z,15Z-octadecatrienoyl)-sn-glycero-3-phosphocholine + H2O = (9Z,12Z,15Z)-octadecatrienoate + 1-octadecanoyl-sn-glycero-3-phosphocholine + H(+)</text>
        <dbReference type="Rhea" id="RHEA:41307"/>
        <dbReference type="ChEBI" id="CHEBI:15377"/>
        <dbReference type="ChEBI" id="CHEBI:15378"/>
        <dbReference type="ChEBI" id="CHEBI:32387"/>
        <dbReference type="ChEBI" id="CHEBI:73858"/>
        <dbReference type="ChEBI" id="CHEBI:78022"/>
    </reaction>
    <physiologicalReaction direction="left-to-right" evidence="25">
        <dbReference type="Rhea" id="RHEA:41308"/>
    </physiologicalReaction>
</comment>
<evidence type="ECO:0000256" key="9">
    <source>
        <dbReference type="ARBA" id="ARBA00022585"/>
    </source>
</evidence>
<comment type="catalytic activity">
    <reaction evidence="41">
        <text>1,2-di-(9Z-octadecenoyl)-sn-glycero-3-phospho-(1'-sn-glycerol) + H2O = 1-(9Z-octadecenoyl)-sn-glycero-3-phospho-(1'-sn-glycerol) + (9Z)-octadecenoate + H(+)</text>
        <dbReference type="Rhea" id="RHEA:41123"/>
        <dbReference type="ChEBI" id="CHEBI:15377"/>
        <dbReference type="ChEBI" id="CHEBI:15378"/>
        <dbReference type="ChEBI" id="CHEBI:30823"/>
        <dbReference type="ChEBI" id="CHEBI:72828"/>
        <dbReference type="ChEBI" id="CHEBI:75163"/>
    </reaction>
    <physiologicalReaction direction="left-to-right" evidence="41">
        <dbReference type="Rhea" id="RHEA:41124"/>
    </physiologicalReaction>
</comment>
<evidence type="ECO:0000256" key="39">
    <source>
        <dbReference type="ARBA" id="ARBA00048849"/>
    </source>
</evidence>
<evidence type="ECO:0000256" key="21">
    <source>
        <dbReference type="ARBA" id="ARBA00023408"/>
    </source>
</evidence>
<evidence type="ECO:0000256" key="4">
    <source>
        <dbReference type="ARBA" id="ARBA00004716"/>
    </source>
</evidence>
<evidence type="ECO:0000256" key="8">
    <source>
        <dbReference type="ARBA" id="ARBA00022516"/>
    </source>
</evidence>
<evidence type="ECO:0000256" key="15">
    <source>
        <dbReference type="ARBA" id="ARBA00022837"/>
    </source>
</evidence>
<proteinExistence type="predicted"/>
<keyword evidence="8" id="KW-0444">Lipid biosynthesis</keyword>
<keyword evidence="9" id="KW-0643">Prostaglandin biosynthesis</keyword>
<feature type="chain" id="PRO_5034540152" description="Phospholipase A2" evidence="47">
    <location>
        <begin position="17"/>
        <end position="770"/>
    </location>
</feature>
<sequence>MLWTLWPRWLTGKGLPLLGAVLLRKREKRGPQWKLWRQETHPYYDLQVKVLRARNIRGTDLLSKADCYVKLWLPTASPSPVQTRVVANCSDPEWNETFYFRIHGAVKNILELTLYDKDVLGSDQLSLLLFDLKSLKPGQPHRHTFPLTRPCPRYLSLPPSWLGPCLAPIGLCFPQAHPCLRIQGTLGGEGTAPHRGYGARQIRVAVPGASEKPQLLPLQPPGEAGLPATFTFHVNAALSSRLNVELGETLTVLQSGPSAELEAQTSLLGQGNILLSSLALGQEQQHIVALGEGQEVAVNVKAEMSSGDLDLRLGFDLCDGEQKFLDKRKQIVSKALQQVLGLSQAPDSSQVPVVAVLGSGGGTRAMSSLYGSLAGLQELGLLDTVTYLSGVSGSTWCISTLYKDPAWSQVALRGPIECAQARVCSSKMGAMSTERLQYYAQELGIRESCGHSISLIDLWGLLIEYFLCQQENPAKLSDQQEAISQGQNPYPIYASINVRTNISGEDFAEWCEFTPYEVGFPKYGAYVPTELFGSEFFMGRLLQLWPEPRLCYLQGIWGSAFAASLDEIFLKIAGSGLGFLDWHRGSLNITDDCQKLQLHDPTRLRTRLFTPQGPFSQAVLDIFTSRFTAAKNLNFTRGLCLHKDYVAGKEFVAWKGGCSSGRGPPSGSGSLGPVLPFDLGAPSHRVPQPGLSPLPTTGVERQTAEEKACGDFVISGPDTPYSMMNFTYEPQEFERLVALSRYNVLNNVETLKQALRLALDRRQAADRARG</sequence>
<evidence type="ECO:0000313" key="51">
    <source>
        <dbReference type="Proteomes" id="UP000694726"/>
    </source>
</evidence>
<dbReference type="PROSITE" id="PS51210">
    <property type="entry name" value="PLA2C"/>
    <property type="match status" value="1"/>
</dbReference>
<dbReference type="GO" id="GO:0005509">
    <property type="term" value="F:calcium ion binding"/>
    <property type="evidence" value="ECO:0007669"/>
    <property type="project" value="InterPro"/>
</dbReference>
<comment type="catalytic activity">
    <reaction evidence="21">
        <text>1-hexadecanoyl-2-(9Z,12Z-octadecadienoyl)-sn-glycero-3-phosphocholine + H2O = (9Z,12Z)-octadecadienoate + 1-hexadecanoyl-sn-glycero-3-phosphocholine + H(+)</text>
        <dbReference type="Rhea" id="RHEA:40811"/>
        <dbReference type="ChEBI" id="CHEBI:15377"/>
        <dbReference type="ChEBI" id="CHEBI:15378"/>
        <dbReference type="ChEBI" id="CHEBI:30245"/>
        <dbReference type="ChEBI" id="CHEBI:72998"/>
        <dbReference type="ChEBI" id="CHEBI:73002"/>
    </reaction>
    <physiologicalReaction direction="left-to-right" evidence="21">
        <dbReference type="Rhea" id="RHEA:40812"/>
    </physiologicalReaction>
</comment>
<keyword evidence="7" id="KW-0644">Prostaglandin metabolism</keyword>
<evidence type="ECO:0000313" key="50">
    <source>
        <dbReference type="Ensembl" id="ENSSSCP00015039495.1"/>
    </source>
</evidence>
<evidence type="ECO:0000256" key="38">
    <source>
        <dbReference type="ARBA" id="ARBA00048533"/>
    </source>
</evidence>
<dbReference type="SUPFAM" id="SSF52151">
    <property type="entry name" value="FabD/lysophospholipase-like"/>
    <property type="match status" value="1"/>
</dbReference>
<evidence type="ECO:0000256" key="44">
    <source>
        <dbReference type="ARBA" id="ARBA00049508"/>
    </source>
</evidence>
<dbReference type="Pfam" id="PF00168">
    <property type="entry name" value="C2"/>
    <property type="match status" value="1"/>
</dbReference>
<dbReference type="InterPro" id="IPR016035">
    <property type="entry name" value="Acyl_Trfase/lysoPLipase"/>
</dbReference>
<reference evidence="50" key="1">
    <citation type="submission" date="2025-08" db="UniProtKB">
        <authorList>
            <consortium name="Ensembl"/>
        </authorList>
    </citation>
    <scope>IDENTIFICATION</scope>
</reference>
<evidence type="ECO:0000256" key="19">
    <source>
        <dbReference type="ARBA" id="ARBA00023160"/>
    </source>
</evidence>
<evidence type="ECO:0000256" key="16">
    <source>
        <dbReference type="ARBA" id="ARBA00022963"/>
    </source>
</evidence>
<comment type="catalytic activity">
    <reaction evidence="39">
        <text>1,2-di-(5Z,8Z,11Z,14Z-eicosatetraenoyl)-sn-glycero-3-phosphocholine + H2O = 1-(5Z,8Z,11Z,14Z-eicosatetraenoyl)-sn-glycero-3-phosphocholine + (5Z,8Z,11Z,14Z)-eicosatetraenoate + H(+)</text>
        <dbReference type="Rhea" id="RHEA:41075"/>
        <dbReference type="ChEBI" id="CHEBI:15377"/>
        <dbReference type="ChEBI" id="CHEBI:15378"/>
        <dbReference type="ChEBI" id="CHEBI:32395"/>
        <dbReference type="ChEBI" id="CHEBI:60657"/>
        <dbReference type="ChEBI" id="CHEBI:74344"/>
    </reaction>
    <physiologicalReaction direction="left-to-right" evidence="39">
        <dbReference type="Rhea" id="RHEA:41076"/>
    </physiologicalReaction>
</comment>
<comment type="catalytic activity">
    <reaction evidence="43">
        <text>1-(5Z,8Z,11Z,14Z-eicosatetraenoyl)-2-O-hexadecyl-sn-glycero-3-phosphocholine + H2O = 2-O-hexadecyl-sn-glycero-3-phosphocholine + (5Z,8Z,11Z,14Z)-eicosatetraenoate + H(+)</text>
        <dbReference type="Rhea" id="RHEA:41271"/>
        <dbReference type="ChEBI" id="CHEBI:15377"/>
        <dbReference type="ChEBI" id="CHEBI:15378"/>
        <dbReference type="ChEBI" id="CHEBI:32395"/>
        <dbReference type="ChEBI" id="CHEBI:77695"/>
        <dbReference type="ChEBI" id="CHEBI:77696"/>
    </reaction>
    <physiologicalReaction direction="left-to-right" evidence="43">
        <dbReference type="Rhea" id="RHEA:41272"/>
    </physiologicalReaction>
</comment>
<dbReference type="InterPro" id="IPR002642">
    <property type="entry name" value="LysoPLipase_cat_dom"/>
</dbReference>
<dbReference type="PROSITE" id="PS50004">
    <property type="entry name" value="C2"/>
    <property type="match status" value="1"/>
</dbReference>
<evidence type="ECO:0000256" key="1">
    <source>
        <dbReference type="ARBA" id="ARBA00004170"/>
    </source>
</evidence>
<keyword evidence="13" id="KW-0319">Glycerol metabolism</keyword>
<dbReference type="Ensembl" id="ENSSSCT00015096126.1">
    <property type="protein sequence ID" value="ENSSSCP00015039495.1"/>
    <property type="gene ID" value="ENSSSCG00015070805.1"/>
</dbReference>
<comment type="pathway">
    <text evidence="28">Membrane lipid metabolism; glycerophospholipid metabolism.</text>
</comment>
<comment type="catalytic activity">
    <reaction evidence="30">
        <text>2-[(15R)-hydroxy-(5Z,8Z,11Z,13E)-eicosatetraenoyl]-sn-glycero-3-phosphocholine + H2O = (15R)-hydroxy-(5Z,8Z,11Z,13E)-eicosatetraenoate + sn-glycerol 3-phosphocholine + H(+)</text>
        <dbReference type="Rhea" id="RHEA:53696"/>
        <dbReference type="ChEBI" id="CHEBI:15377"/>
        <dbReference type="ChEBI" id="CHEBI:15378"/>
        <dbReference type="ChEBI" id="CHEBI:16870"/>
        <dbReference type="ChEBI" id="CHEBI:78837"/>
        <dbReference type="ChEBI" id="CHEBI:137583"/>
    </reaction>
    <physiologicalReaction direction="left-to-right" evidence="30">
        <dbReference type="Rhea" id="RHEA:53697"/>
    </physiologicalReaction>
</comment>
<comment type="catalytic activity">
    <reaction evidence="38">
        <text>2-[(15S)-hydroxy-(5Z,8Z,11Z,13E)-eicosatetraenoyl]-sn-glycero-3-phosphocholine + H2O = (15S)-hydroxy-(5Z,8Z,11Z,13E)-eicosatetraenoate + sn-glycerol 3-phosphocholine + H(+)</text>
        <dbReference type="Rhea" id="RHEA:53700"/>
        <dbReference type="ChEBI" id="CHEBI:15377"/>
        <dbReference type="ChEBI" id="CHEBI:15378"/>
        <dbReference type="ChEBI" id="CHEBI:16870"/>
        <dbReference type="ChEBI" id="CHEBI:57409"/>
        <dbReference type="ChEBI" id="CHEBI:137584"/>
    </reaction>
    <physiologicalReaction direction="left-to-right" evidence="38">
        <dbReference type="Rhea" id="RHEA:53701"/>
    </physiologicalReaction>
</comment>
<comment type="pathway">
    <text evidence="27">Lipid metabolism; arachidonate metabolism.</text>
</comment>
<dbReference type="InterPro" id="IPR000008">
    <property type="entry name" value="C2_dom"/>
</dbReference>
<evidence type="ECO:0000256" key="46">
    <source>
        <dbReference type="RuleBase" id="RU362102"/>
    </source>
</evidence>
<evidence type="ECO:0000256" key="36">
    <source>
        <dbReference type="ARBA" id="ARBA00048446"/>
    </source>
</evidence>
<dbReference type="SMART" id="SM00239">
    <property type="entry name" value="C2"/>
    <property type="match status" value="1"/>
</dbReference>
<evidence type="ECO:0000256" key="47">
    <source>
        <dbReference type="SAM" id="SignalP"/>
    </source>
</evidence>
<dbReference type="Gene3D" id="2.60.40.150">
    <property type="entry name" value="C2 domain"/>
    <property type="match status" value="1"/>
</dbReference>
<dbReference type="GO" id="GO:0001516">
    <property type="term" value="P:prostaglandin biosynthetic process"/>
    <property type="evidence" value="ECO:0007669"/>
    <property type="project" value="UniProtKB-KW"/>
</dbReference>
<evidence type="ECO:0000256" key="28">
    <source>
        <dbReference type="ARBA" id="ARBA00037925"/>
    </source>
</evidence>
<comment type="subunit">
    <text evidence="29">Interacts with KAT5.</text>
</comment>
<keyword evidence="14 45" id="KW-0378">Hydrolase</keyword>
<evidence type="ECO:0000256" key="2">
    <source>
        <dbReference type="ARBA" id="ARBA00004514"/>
    </source>
</evidence>
<keyword evidence="19" id="KW-0275">Fatty acid biosynthesis</keyword>
<comment type="catalytic activity">
    <reaction evidence="22">
        <text>a 1,2-diacyl-sn-glycero-3-phosphocholine + H2O = a 1-acyl-sn-glycero-3-phosphocholine + a fatty acid + H(+)</text>
        <dbReference type="Rhea" id="RHEA:15801"/>
        <dbReference type="ChEBI" id="CHEBI:15377"/>
        <dbReference type="ChEBI" id="CHEBI:15378"/>
        <dbReference type="ChEBI" id="CHEBI:28868"/>
        <dbReference type="ChEBI" id="CHEBI:57643"/>
        <dbReference type="ChEBI" id="CHEBI:58168"/>
        <dbReference type="EC" id="3.1.1.4"/>
    </reaction>
    <physiologicalReaction direction="left-to-right" evidence="22">
        <dbReference type="Rhea" id="RHEA:15802"/>
    </physiologicalReaction>
</comment>
<dbReference type="Proteomes" id="UP000694726">
    <property type="component" value="Unplaced"/>
</dbReference>
<evidence type="ECO:0000256" key="18">
    <source>
        <dbReference type="ARBA" id="ARBA00023136"/>
    </source>
</evidence>
<keyword evidence="47" id="KW-0732">Signal</keyword>
<dbReference type="GO" id="GO:0005829">
    <property type="term" value="C:cytosol"/>
    <property type="evidence" value="ECO:0007669"/>
    <property type="project" value="UniProtKB-SubCell"/>
</dbReference>
<evidence type="ECO:0000256" key="17">
    <source>
        <dbReference type="ARBA" id="ARBA00023098"/>
    </source>
</evidence>
<comment type="catalytic activity">
    <reaction evidence="44">
        <text>2-(prostaglandin E2)-sn-glycero-3-phosphocholine + H2O = prostaglandin E2 + sn-glycerol 3-phosphocholine + H(+)</text>
        <dbReference type="Rhea" id="RHEA:53692"/>
        <dbReference type="ChEBI" id="CHEBI:15377"/>
        <dbReference type="ChEBI" id="CHEBI:15378"/>
        <dbReference type="ChEBI" id="CHEBI:16870"/>
        <dbReference type="ChEBI" id="CHEBI:137585"/>
        <dbReference type="ChEBI" id="CHEBI:606564"/>
    </reaction>
    <physiologicalReaction direction="left-to-right" evidence="44">
        <dbReference type="Rhea" id="RHEA:53693"/>
    </physiologicalReaction>
</comment>
<evidence type="ECO:0000256" key="35">
    <source>
        <dbReference type="ARBA" id="ARBA00048373"/>
    </source>
</evidence>
<evidence type="ECO:0000256" key="10">
    <source>
        <dbReference type="ARBA" id="ARBA00022668"/>
    </source>
</evidence>
<dbReference type="PANTHER" id="PTHR10728:SF22">
    <property type="entry name" value="CYTOSOLIC PHOSPHOLIPASE A2 ZETA"/>
    <property type="match status" value="1"/>
</dbReference>
<keyword evidence="11 46" id="KW-0479">Metal-binding</keyword>
<dbReference type="GO" id="GO:0006071">
    <property type="term" value="P:glycerol metabolic process"/>
    <property type="evidence" value="ECO:0007669"/>
    <property type="project" value="UniProtKB-KW"/>
</dbReference>
<keyword evidence="16 45" id="KW-0442">Lipid degradation</keyword>
<evidence type="ECO:0000256" key="37">
    <source>
        <dbReference type="ARBA" id="ARBA00048454"/>
    </source>
</evidence>
<comment type="catalytic activity">
    <reaction evidence="24">
        <text>1-octadecanoyl-2-(5Z,8Z,11Z,14Z-eicosatetraenoyl)-sn-glycero-3-phosphocholine + glycerol = 1-(5Z,8Z,11Z,14Z-eicosatetraenoyl)-glycerol + 1-octadecanoyl-sn-glycero-3-phosphocholine</text>
        <dbReference type="Rhea" id="RHEA:41099"/>
        <dbReference type="ChEBI" id="CHEBI:17754"/>
        <dbReference type="ChEBI" id="CHEBI:73858"/>
        <dbReference type="ChEBI" id="CHEBI:74965"/>
        <dbReference type="ChEBI" id="CHEBI:75612"/>
    </reaction>
    <physiologicalReaction direction="left-to-right" evidence="24">
        <dbReference type="Rhea" id="RHEA:41100"/>
    </physiologicalReaction>
</comment>
<dbReference type="GO" id="GO:0016020">
    <property type="term" value="C:membrane"/>
    <property type="evidence" value="ECO:0007669"/>
    <property type="project" value="UniProtKB-SubCell"/>
</dbReference>
<evidence type="ECO:0000256" key="7">
    <source>
        <dbReference type="ARBA" id="ARBA00022501"/>
    </source>
</evidence>
<dbReference type="InterPro" id="IPR040723">
    <property type="entry name" value="cPLA2_C2"/>
</dbReference>
<dbReference type="Pfam" id="PF18695">
    <property type="entry name" value="cPLA2_C2"/>
    <property type="match status" value="1"/>
</dbReference>
<keyword evidence="19" id="KW-0276">Fatty acid metabolism</keyword>
<evidence type="ECO:0000256" key="32">
    <source>
        <dbReference type="ARBA" id="ARBA00048049"/>
    </source>
</evidence>
<dbReference type="SUPFAM" id="SSF49562">
    <property type="entry name" value="C2 domain (Calcium/lipid-binding domain, CaLB)"/>
    <property type="match status" value="1"/>
</dbReference>
<evidence type="ECO:0000256" key="29">
    <source>
        <dbReference type="ARBA" id="ARBA00038814"/>
    </source>
</evidence>
<dbReference type="GO" id="GO:0009395">
    <property type="term" value="P:phospholipid catabolic process"/>
    <property type="evidence" value="ECO:0007669"/>
    <property type="project" value="UniProtKB-KW"/>
</dbReference>
<comment type="catalytic activity">
    <reaction evidence="37">
        <text>a 1-acyl-sn-glycero-3-phosphocholine + H2O = sn-glycerol 3-phosphocholine + a fatty acid + H(+)</text>
        <dbReference type="Rhea" id="RHEA:15177"/>
        <dbReference type="ChEBI" id="CHEBI:15377"/>
        <dbReference type="ChEBI" id="CHEBI:15378"/>
        <dbReference type="ChEBI" id="CHEBI:16870"/>
        <dbReference type="ChEBI" id="CHEBI:28868"/>
        <dbReference type="ChEBI" id="CHEBI:58168"/>
        <dbReference type="EC" id="3.1.1.5"/>
    </reaction>
    <physiologicalReaction direction="left-to-right" evidence="37">
        <dbReference type="Rhea" id="RHEA:15178"/>
    </physiologicalReaction>
</comment>
<evidence type="ECO:0000256" key="14">
    <source>
        <dbReference type="ARBA" id="ARBA00022801"/>
    </source>
</evidence>
<evidence type="ECO:0000256" key="43">
    <source>
        <dbReference type="ARBA" id="ARBA00049471"/>
    </source>
</evidence>
<keyword evidence="12" id="KW-0434">Leukotriene biosynthesis</keyword>
<comment type="catalytic activity">
    <reaction evidence="36">
        <text>1-octadecanoyl-2-(5Z,8Z,11Z,14Z-eicosatetraenoyl)-sn-glycero-3-phosphate + H2O = 1-octadecanoyl-sn-glycero-3-phosphate + (5Z,8Z,11Z,14Z)-eicosatetraenoate + H(+)</text>
        <dbReference type="Rhea" id="RHEA:40451"/>
        <dbReference type="ChEBI" id="CHEBI:15377"/>
        <dbReference type="ChEBI" id="CHEBI:15378"/>
        <dbReference type="ChEBI" id="CHEBI:32395"/>
        <dbReference type="ChEBI" id="CHEBI:74565"/>
        <dbReference type="ChEBI" id="CHEBI:77091"/>
    </reaction>
    <physiologicalReaction direction="left-to-right" evidence="36">
        <dbReference type="Rhea" id="RHEA:40452"/>
    </physiologicalReaction>
</comment>
<dbReference type="PANTHER" id="PTHR10728">
    <property type="entry name" value="CYTOSOLIC PHOSPHOLIPASE A2"/>
    <property type="match status" value="1"/>
</dbReference>
<keyword evidence="18" id="KW-0472">Membrane</keyword>
<name>A0A8D0PWC7_PIG</name>
<evidence type="ECO:0000256" key="33">
    <source>
        <dbReference type="ARBA" id="ARBA00048087"/>
    </source>
</evidence>
<evidence type="ECO:0000256" key="13">
    <source>
        <dbReference type="ARBA" id="ARBA00022798"/>
    </source>
</evidence>
<evidence type="ECO:0000256" key="5">
    <source>
        <dbReference type="ARBA" id="ARBA00013278"/>
    </source>
</evidence>
<comment type="catalytic activity">
    <reaction evidence="32">
        <text>a 1-O-alkyl-2-acyl-sn-glycero-3-phosphocholine + H2O = a 1-O-alkyl-sn-glycero-3-phosphocholine + a fatty acid + H(+)</text>
        <dbReference type="Rhea" id="RHEA:36231"/>
        <dbReference type="ChEBI" id="CHEBI:15377"/>
        <dbReference type="ChEBI" id="CHEBI:15378"/>
        <dbReference type="ChEBI" id="CHEBI:28868"/>
        <dbReference type="ChEBI" id="CHEBI:30909"/>
        <dbReference type="ChEBI" id="CHEBI:36702"/>
        <dbReference type="EC" id="3.1.1.4"/>
    </reaction>
    <physiologicalReaction direction="left-to-right" evidence="32">
        <dbReference type="Rhea" id="RHEA:36232"/>
    </physiologicalReaction>
</comment>
<evidence type="ECO:0000256" key="40">
    <source>
        <dbReference type="ARBA" id="ARBA00048903"/>
    </source>
</evidence>
<evidence type="ECO:0000256" key="27">
    <source>
        <dbReference type="ARBA" id="ARBA00037916"/>
    </source>
</evidence>
<comment type="catalytic activity">
    <reaction evidence="35">
        <text>1-hexadecanoyl-2-(5Z,8Z,11Z,14Z-eicosatetraenoyl)-sn-glycero-3-phosphocholine + H2O = 1-hexadecanoyl-sn-glycero-3-phosphocholine + (5Z,8Z,11Z,14Z)-eicosatetraenoate + H(+)</text>
        <dbReference type="Rhea" id="RHEA:40427"/>
        <dbReference type="ChEBI" id="CHEBI:15377"/>
        <dbReference type="ChEBI" id="CHEBI:15378"/>
        <dbReference type="ChEBI" id="CHEBI:32395"/>
        <dbReference type="ChEBI" id="CHEBI:72998"/>
        <dbReference type="ChEBI" id="CHEBI:73003"/>
    </reaction>
    <physiologicalReaction direction="left-to-right" evidence="35">
        <dbReference type="Rhea" id="RHEA:40428"/>
    </physiologicalReaction>
</comment>
<evidence type="ECO:0000256" key="24">
    <source>
        <dbReference type="ARBA" id="ARBA00035999"/>
    </source>
</evidence>
<comment type="catalytic activity">
    <reaction evidence="34">
        <text>2-(prostaglandin E2)-sn-glycero-3-phosphoethanolamine + H2O = sn-glycero-3-phosphoethanolamine + prostaglandin E2 + H(+)</text>
        <dbReference type="Rhea" id="RHEA:53704"/>
        <dbReference type="ChEBI" id="CHEBI:15377"/>
        <dbReference type="ChEBI" id="CHEBI:15378"/>
        <dbReference type="ChEBI" id="CHEBI:137581"/>
        <dbReference type="ChEBI" id="CHEBI:143890"/>
        <dbReference type="ChEBI" id="CHEBI:606564"/>
    </reaction>
    <physiologicalReaction direction="left-to-right" evidence="34">
        <dbReference type="Rhea" id="RHEA:53705"/>
    </physiologicalReaction>
</comment>
<comment type="catalytic activity">
    <reaction evidence="40">
        <text>1-O-hexadecyl-2-(5Z,8Z,11Z,14Z)-eicosatetraenoyl-sn-glycero-3-phosphocholine + H2O = 1-O-hexadecyl-sn-glycero-3-phosphocholine + (5Z,8Z,11Z,14Z)-eicosatetraenoate + H(+)</text>
        <dbReference type="Rhea" id="RHEA:41067"/>
        <dbReference type="ChEBI" id="CHEBI:15377"/>
        <dbReference type="ChEBI" id="CHEBI:15378"/>
        <dbReference type="ChEBI" id="CHEBI:32395"/>
        <dbReference type="ChEBI" id="CHEBI:55430"/>
        <dbReference type="ChEBI" id="CHEBI:64496"/>
    </reaction>
    <physiologicalReaction direction="left-to-right" evidence="40">
        <dbReference type="Rhea" id="RHEA:41068"/>
    </physiologicalReaction>
</comment>
<dbReference type="GO" id="GO:0004623">
    <property type="term" value="F:phospholipase A2 activity"/>
    <property type="evidence" value="ECO:0007669"/>
    <property type="project" value="UniProtKB-EC"/>
</dbReference>
<evidence type="ECO:0000256" key="20">
    <source>
        <dbReference type="ARBA" id="ARBA00023264"/>
    </source>
</evidence>
<evidence type="ECO:0000259" key="49">
    <source>
        <dbReference type="PROSITE" id="PS51210"/>
    </source>
</evidence>
<evidence type="ECO:0000256" key="42">
    <source>
        <dbReference type="ARBA" id="ARBA00049468"/>
    </source>
</evidence>
<keyword evidence="10" id="KW-0595">Phospholipid degradation</keyword>
<evidence type="ECO:0000256" key="6">
    <source>
        <dbReference type="ARBA" id="ARBA00022490"/>
    </source>
</evidence>
<evidence type="ECO:0000256" key="22">
    <source>
        <dbReference type="ARBA" id="ARBA00023422"/>
    </source>
</evidence>
<keyword evidence="6 46" id="KW-0963">Cytoplasm</keyword>